<protein>
    <submittedName>
        <fullName evidence="1">Uncharacterized protein</fullName>
    </submittedName>
</protein>
<gene>
    <name evidence="1" type="ORF">LOY88_005874</name>
</gene>
<sequence length="795" mass="86316">MAENHSTHRLSRLQVLQMEDLGLARRDYISTREAGRKPIVSLDHLEACRASNKEGTQSHRLAIENKDKLKAWKEAWKTLGDATEGEDLAPILEGQSHRYNLIESIKANGGQKYDEEIDTSVHPRGRRALGAPGSRARGGGVIGTRGRQSASTTDRGKIAPSASRRPLDPAKNINNPQSPPRRGSKRGAQIHRPPRPVTMRPRVPIVSPLSMRKQNIILADSTSFMAAVSNLQTVRTALKPLITPEKHADTPVNTRLEEIIDNNNANHSVSPIEVAANELEAEFVDAVEIPTTPGKTAIPPPQNTTPEPQTLVPLEVFGSPSAEVESQTNSRQRKVDNGFSSSLPQPNLYLRRNFRPASAKQAEQCSESTVTSSPLSLESKNTKVVSVNTLRASSLSPDSRALSESETFTSPETFADVAEVNVAGEMSKMQQELEELKDMLSGTVALAPSIVRVLESRKKDLEETIFLKSTRPCAPADTPQSKKNVEHASSGFDKSISILAPKDDPAQMGLAIKSHPEDITSAIQSKIPYQHDDLNGNEPEPSLSGEFRKPPVPNDGGNIIGNHLLPGRTRLFEPMSPPLISERPNKGKAVVKDEKAKVNNSSKLASSNPPGSTAVAARTTEPAPPPQYGSQLQMRETPFIPQTAAAMQYGGQSSQTSPSRSSRQHVPARVPEPAPPRIRGRGAHREQCTDSSNEGRLTPPYHPTRVPTPMPSSHSRLSQSEINIKKPEPVQAQLPPGPRSNISAPSCTDNGSRPQTERKKKQPEGLGASRWASEDDKQEPKKAASSGLAASRWAH</sequence>
<comment type="caution">
    <text evidence="1">The sequence shown here is derived from an EMBL/GenBank/DDBJ whole genome shotgun (WGS) entry which is preliminary data.</text>
</comment>
<organism evidence="1">
    <name type="scientific">Ophidiomyces ophidiicola</name>
    <dbReference type="NCBI Taxonomy" id="1387563"/>
    <lineage>
        <taxon>Eukaryota</taxon>
        <taxon>Fungi</taxon>
        <taxon>Dikarya</taxon>
        <taxon>Ascomycota</taxon>
        <taxon>Pezizomycotina</taxon>
        <taxon>Eurotiomycetes</taxon>
        <taxon>Eurotiomycetidae</taxon>
        <taxon>Onygenales</taxon>
        <taxon>Onygenaceae</taxon>
        <taxon>Ophidiomyces</taxon>
    </lineage>
</organism>
<reference evidence="1" key="1">
    <citation type="journal article" date="2022" name="bioRxiv">
        <title>Population genetic analysis of Ophidiomyces ophidiicola, the causative agent of snake fungal disease, indicates recent introductions to the USA.</title>
        <authorList>
            <person name="Ladner J.T."/>
            <person name="Palmer J.M."/>
            <person name="Ettinger C.L."/>
            <person name="Stajich J.E."/>
            <person name="Farrell T.M."/>
            <person name="Glorioso B.M."/>
            <person name="Lawson B."/>
            <person name="Price S.J."/>
            <person name="Stengle A.G."/>
            <person name="Grear D.A."/>
            <person name="Lorch J.M."/>
        </authorList>
    </citation>
    <scope>NUCLEOTIDE SEQUENCE</scope>
    <source>
        <strain evidence="1">NWHC 24266-5</strain>
    </source>
</reference>
<name>A0ACB8UPH2_9EURO</name>
<proteinExistence type="predicted"/>
<dbReference type="EMBL" id="JALBCA010000116">
    <property type="protein sequence ID" value="KAI2382598.1"/>
    <property type="molecule type" value="Genomic_DNA"/>
</dbReference>
<accession>A0ACB8UPH2</accession>
<evidence type="ECO:0000313" key="1">
    <source>
        <dbReference type="EMBL" id="KAI2382598.1"/>
    </source>
</evidence>